<evidence type="ECO:0000256" key="2">
    <source>
        <dbReference type="ARBA" id="ARBA00005362"/>
    </source>
</evidence>
<evidence type="ECO:0000313" key="8">
    <source>
        <dbReference type="Proteomes" id="UP000240530"/>
    </source>
</evidence>
<dbReference type="GO" id="GO:0005886">
    <property type="term" value="C:plasma membrane"/>
    <property type="evidence" value="ECO:0007669"/>
    <property type="project" value="UniProtKB-SubCell"/>
</dbReference>
<proteinExistence type="inferred from homology"/>
<evidence type="ECO:0000313" key="7">
    <source>
        <dbReference type="EMBL" id="PSV11529.1"/>
    </source>
</evidence>
<sequence>MIKWKNKRWQSLGRLSVLLLCALALIGMLEYGALLTQRNYQMLSEQTQTLSRMLVRQTAESAASEITDNDQDKLQQLVNQLSDEPLILDASIYNIDGVTLAKTDQSMPLEQLTGLSTPLAMASIGRQQIVQPIFANNHVIGFVRITLEHNKLLAHAKSQIEYMTSIIRGLILVALMIGLLLAFTFGRRKDIWHFPFLLTANAKD</sequence>
<dbReference type="EMBL" id="PYNS01000006">
    <property type="protein sequence ID" value="PSV11529.1"/>
    <property type="molecule type" value="Genomic_DNA"/>
</dbReference>
<keyword evidence="6" id="KW-0472">Membrane</keyword>
<keyword evidence="5" id="KW-1133">Transmembrane helix</keyword>
<comment type="caution">
    <text evidence="7">The sequence shown here is derived from an EMBL/GenBank/DDBJ whole genome shotgun (WGS) entry which is preliminary data.</text>
</comment>
<evidence type="ECO:0000256" key="5">
    <source>
        <dbReference type="ARBA" id="ARBA00022989"/>
    </source>
</evidence>
<comment type="subcellular location">
    <subcellularLocation>
        <location evidence="1">Cell membrane</location>
    </subcellularLocation>
</comment>
<dbReference type="Proteomes" id="UP000240530">
    <property type="component" value="Unassembled WGS sequence"/>
</dbReference>
<dbReference type="AlphaFoldDB" id="A0A0M9FAA2"/>
<dbReference type="RefSeq" id="WP_023930961.1">
    <property type="nucleotide sequence ID" value="NZ_CP131584.1"/>
</dbReference>
<keyword evidence="3" id="KW-1003">Cell membrane</keyword>
<evidence type="ECO:0000256" key="3">
    <source>
        <dbReference type="ARBA" id="ARBA00022475"/>
    </source>
</evidence>
<name>A0A0M9FAA2_PHOLD</name>
<comment type="similarity">
    <text evidence="2">Belongs to the Smp family.</text>
</comment>
<gene>
    <name evidence="7" type="ORF">C0W93_08965</name>
</gene>
<evidence type="ECO:0000256" key="4">
    <source>
        <dbReference type="ARBA" id="ARBA00022692"/>
    </source>
</evidence>
<evidence type="ECO:0000256" key="1">
    <source>
        <dbReference type="ARBA" id="ARBA00004236"/>
    </source>
</evidence>
<evidence type="ECO:0000256" key="6">
    <source>
        <dbReference type="ARBA" id="ARBA00023136"/>
    </source>
</evidence>
<dbReference type="GeneID" id="99741370"/>
<dbReference type="Pfam" id="PF10144">
    <property type="entry name" value="SMP_2"/>
    <property type="match status" value="1"/>
</dbReference>
<organism evidence="7 8">
    <name type="scientific">Photobacterium leiognathi subsp. mandapamensis</name>
    <name type="common">Photobacterium mandapamensis</name>
    <dbReference type="NCBI Taxonomy" id="48408"/>
    <lineage>
        <taxon>Bacteria</taxon>
        <taxon>Pseudomonadati</taxon>
        <taxon>Pseudomonadota</taxon>
        <taxon>Gammaproteobacteria</taxon>
        <taxon>Vibrionales</taxon>
        <taxon>Vibrionaceae</taxon>
        <taxon>Photobacterium</taxon>
    </lineage>
</organism>
<accession>A0A0M9FAA2</accession>
<dbReference type="OrthoDB" id="6213658at2"/>
<reference evidence="7 8" key="1">
    <citation type="submission" date="2018-03" db="EMBL/GenBank/DDBJ databases">
        <title>Whole genome sequencing of Histamine producing bacteria.</title>
        <authorList>
            <person name="Butler K."/>
        </authorList>
    </citation>
    <scope>NUCLEOTIDE SEQUENCE [LARGE SCALE GENOMIC DNA]</scope>
    <source>
        <strain evidence="7 8">Res.4.1</strain>
    </source>
</reference>
<dbReference type="InterPro" id="IPR019305">
    <property type="entry name" value="Uncharacterised_Smp"/>
</dbReference>
<keyword evidence="4" id="KW-0812">Transmembrane</keyword>
<protein>
    <submittedName>
        <fullName evidence="7">Uncharacterized protein</fullName>
    </submittedName>
</protein>